<dbReference type="KEGG" id="lak:106164297"/>
<organism evidence="11 12">
    <name type="scientific">Lingula anatina</name>
    <name type="common">Brachiopod</name>
    <name type="synonym">Lingula unguis</name>
    <dbReference type="NCBI Taxonomy" id="7574"/>
    <lineage>
        <taxon>Eukaryota</taxon>
        <taxon>Metazoa</taxon>
        <taxon>Spiralia</taxon>
        <taxon>Lophotrochozoa</taxon>
        <taxon>Brachiopoda</taxon>
        <taxon>Linguliformea</taxon>
        <taxon>Lingulata</taxon>
        <taxon>Lingulida</taxon>
        <taxon>Linguloidea</taxon>
        <taxon>Lingulidae</taxon>
        <taxon>Lingula</taxon>
    </lineage>
</organism>
<keyword evidence="1 7" id="KW-0812">Transmembrane</keyword>
<comment type="subcellular location">
    <subcellularLocation>
        <location evidence="5">Endomembrane system</location>
        <topology evidence="5">Single-pass membrane protein</topology>
    </subcellularLocation>
</comment>
<feature type="domain" description="J" evidence="9">
    <location>
        <begin position="44"/>
        <end position="108"/>
    </location>
</feature>
<dbReference type="PROSITE" id="PS50090">
    <property type="entry name" value="MYB_LIKE"/>
    <property type="match status" value="1"/>
</dbReference>
<dbReference type="PANTHER" id="PTHR44653:SF2">
    <property type="entry name" value="DNAJ HOMOLOG SUBFAMILY C MEMBER 1"/>
    <property type="match status" value="1"/>
</dbReference>
<dbReference type="PRINTS" id="PR00625">
    <property type="entry name" value="JDOMAIN"/>
</dbReference>
<dbReference type="OrthoDB" id="10250354at2759"/>
<dbReference type="PANTHER" id="PTHR44653">
    <property type="entry name" value="DNAJ HOMOLOG SUBFAMILY C MEMBER 1"/>
    <property type="match status" value="1"/>
</dbReference>
<dbReference type="InterPro" id="IPR018253">
    <property type="entry name" value="DnaJ_domain_CS"/>
</dbReference>
<dbReference type="PROSITE" id="PS00636">
    <property type="entry name" value="DNAJ_1"/>
    <property type="match status" value="1"/>
</dbReference>
<feature type="compositionally biased region" description="Polar residues" evidence="6">
    <location>
        <begin position="436"/>
        <end position="454"/>
    </location>
</feature>
<evidence type="ECO:0000256" key="2">
    <source>
        <dbReference type="ARBA" id="ARBA00022729"/>
    </source>
</evidence>
<feature type="compositionally biased region" description="Basic and acidic residues" evidence="6">
    <location>
        <begin position="421"/>
        <end position="435"/>
    </location>
</feature>
<evidence type="ECO:0000259" key="10">
    <source>
        <dbReference type="PROSITE" id="PS50090"/>
    </source>
</evidence>
<dbReference type="InterPro" id="IPR001005">
    <property type="entry name" value="SANT/Myb"/>
</dbReference>
<dbReference type="SMART" id="SM00271">
    <property type="entry name" value="DnaJ"/>
    <property type="match status" value="1"/>
</dbReference>
<dbReference type="Pfam" id="PF00226">
    <property type="entry name" value="DnaJ"/>
    <property type="match status" value="1"/>
</dbReference>
<feature type="region of interest" description="Disordered" evidence="6">
    <location>
        <begin position="381"/>
        <end position="454"/>
    </location>
</feature>
<proteinExistence type="predicted"/>
<evidence type="ECO:0000313" key="12">
    <source>
        <dbReference type="RefSeq" id="XP_013397633.1"/>
    </source>
</evidence>
<evidence type="ECO:0000256" key="5">
    <source>
        <dbReference type="ARBA" id="ARBA00037847"/>
    </source>
</evidence>
<dbReference type="CDD" id="cd06257">
    <property type="entry name" value="DnaJ"/>
    <property type="match status" value="1"/>
</dbReference>
<feature type="region of interest" description="Disordered" evidence="6">
    <location>
        <begin position="241"/>
        <end position="267"/>
    </location>
</feature>
<evidence type="ECO:0000313" key="11">
    <source>
        <dbReference type="Proteomes" id="UP000085678"/>
    </source>
</evidence>
<dbReference type="SUPFAM" id="SSF46689">
    <property type="entry name" value="Homeodomain-like"/>
    <property type="match status" value="2"/>
</dbReference>
<evidence type="ECO:0000256" key="8">
    <source>
        <dbReference type="SAM" id="SignalP"/>
    </source>
</evidence>
<keyword evidence="2 8" id="KW-0732">Signal</keyword>
<dbReference type="CDD" id="cd00167">
    <property type="entry name" value="SANT"/>
    <property type="match status" value="2"/>
</dbReference>
<feature type="transmembrane region" description="Helical" evidence="7">
    <location>
        <begin position="133"/>
        <end position="154"/>
    </location>
</feature>
<dbReference type="Gene3D" id="1.10.287.110">
    <property type="entry name" value="DnaJ domain"/>
    <property type="match status" value="1"/>
</dbReference>
<feature type="domain" description="Myb-like" evidence="10">
    <location>
        <begin position="301"/>
        <end position="354"/>
    </location>
</feature>
<keyword evidence="4 7" id="KW-0472">Membrane</keyword>
<name>A0A1S3IHN7_LINAN</name>
<dbReference type="Pfam" id="PF23082">
    <property type="entry name" value="Myb_DNA-binding_2"/>
    <property type="match status" value="2"/>
</dbReference>
<dbReference type="Gene3D" id="1.10.10.60">
    <property type="entry name" value="Homeodomain-like"/>
    <property type="match status" value="2"/>
</dbReference>
<dbReference type="InterPro" id="IPR036869">
    <property type="entry name" value="J_dom_sf"/>
</dbReference>
<evidence type="ECO:0000259" key="9">
    <source>
        <dbReference type="PROSITE" id="PS50076"/>
    </source>
</evidence>
<evidence type="ECO:0000256" key="7">
    <source>
        <dbReference type="SAM" id="Phobius"/>
    </source>
</evidence>
<evidence type="ECO:0000256" key="4">
    <source>
        <dbReference type="ARBA" id="ARBA00023136"/>
    </source>
</evidence>
<dbReference type="SMART" id="SM00717">
    <property type="entry name" value="SANT"/>
    <property type="match status" value="2"/>
</dbReference>
<dbReference type="GO" id="GO:0012505">
    <property type="term" value="C:endomembrane system"/>
    <property type="evidence" value="ECO:0007669"/>
    <property type="project" value="UniProtKB-SubCell"/>
</dbReference>
<accession>A0A1S3IHN7</accession>
<dbReference type="InterPro" id="IPR052606">
    <property type="entry name" value="DnaJ_domain_protein"/>
</dbReference>
<sequence>MAGRTHVKRYICVIFLVLLCLSYVIAWDNEDLEVFDAVEEVNENFYELLGVDQTATAGDIRRAYRRLSLTLHPDRNKEDDAEIKFRQLVSVYEILKDEEKRKKYDEVLVNGLPDWRMPVYYYRKVRKMGLAEMTVLLLVIFTIGQFLVSWAVYLEKKFEVEEVLTSRFKKEKRGKKARLKAESELDAVDQMIQEELESIPRPKLQDLFILRFPVVCVKTVIASPQLVCLIKEKWEERQAMERAKEKEREEEEEMKAAEPTRKPKKRQKIELPEYTAPETDTVPVVYGVNSTGEDKTEEKKNSNLKTGEWTADDLSILAKAVSKFPSGTQERWEKIAEFVGRSTPDVISKAKQLNTQSLAGSALVDDSSVIGSRKHAVISDTTISRRQEADDGVSAETNKVRRRNKQTKSSERTLLISEVEPSQKTKNETEKENLKSDQNVPTQAGDGSQKESVQFWSQTQQKVLEWALAQYPRGTAERWEKIAEHVPDKDKDDCVARVKYISDMIKKKKQAAS</sequence>
<evidence type="ECO:0000256" key="6">
    <source>
        <dbReference type="SAM" id="MobiDB-lite"/>
    </source>
</evidence>
<dbReference type="GeneID" id="106164297"/>
<dbReference type="SUPFAM" id="SSF46565">
    <property type="entry name" value="Chaperone J-domain"/>
    <property type="match status" value="1"/>
</dbReference>
<dbReference type="Proteomes" id="UP000085678">
    <property type="component" value="Unplaced"/>
</dbReference>
<feature type="signal peptide" evidence="8">
    <location>
        <begin position="1"/>
        <end position="26"/>
    </location>
</feature>
<keyword evidence="11" id="KW-1185">Reference proteome</keyword>
<reference evidence="12" key="1">
    <citation type="submission" date="2025-08" db="UniProtKB">
        <authorList>
            <consortium name="RefSeq"/>
        </authorList>
    </citation>
    <scope>IDENTIFICATION</scope>
    <source>
        <tissue evidence="12">Gonads</tissue>
    </source>
</reference>
<dbReference type="FunCoup" id="A0A1S3IHN7">
    <property type="interactions" value="1551"/>
</dbReference>
<dbReference type="InterPro" id="IPR009057">
    <property type="entry name" value="Homeodomain-like_sf"/>
</dbReference>
<protein>
    <submittedName>
        <fullName evidence="12">DnaJ homolog subfamily C member 1</fullName>
    </submittedName>
</protein>
<evidence type="ECO:0000256" key="3">
    <source>
        <dbReference type="ARBA" id="ARBA00022989"/>
    </source>
</evidence>
<dbReference type="InterPro" id="IPR001623">
    <property type="entry name" value="DnaJ_domain"/>
</dbReference>
<keyword evidence="3 7" id="KW-1133">Transmembrane helix</keyword>
<dbReference type="PROSITE" id="PS50076">
    <property type="entry name" value="DNAJ_2"/>
    <property type="match status" value="1"/>
</dbReference>
<feature type="chain" id="PRO_5010168130" evidence="8">
    <location>
        <begin position="27"/>
        <end position="513"/>
    </location>
</feature>
<dbReference type="STRING" id="7574.A0A1S3IHN7"/>
<dbReference type="AlphaFoldDB" id="A0A1S3IHN7"/>
<evidence type="ECO:0000256" key="1">
    <source>
        <dbReference type="ARBA" id="ARBA00022692"/>
    </source>
</evidence>
<dbReference type="RefSeq" id="XP_013397633.1">
    <property type="nucleotide sequence ID" value="XM_013542179.2"/>
</dbReference>
<dbReference type="InParanoid" id="A0A1S3IHN7"/>
<gene>
    <name evidence="12" type="primary">LOC106164297</name>
</gene>